<protein>
    <submittedName>
        <fullName evidence="1">Uncharacterized protein</fullName>
    </submittedName>
</protein>
<gene>
    <name evidence="1" type="ORF">IMCC3088_901</name>
</gene>
<proteinExistence type="predicted"/>
<accession>F3L0I0</accession>
<dbReference type="InterPro" id="IPR029069">
    <property type="entry name" value="HotDog_dom_sf"/>
</dbReference>
<keyword evidence="2" id="KW-1185">Reference proteome</keyword>
<dbReference type="AlphaFoldDB" id="F3L0I0"/>
<name>F3L0I0_9GAMM</name>
<evidence type="ECO:0000313" key="2">
    <source>
        <dbReference type="Proteomes" id="UP000005615"/>
    </source>
</evidence>
<dbReference type="SUPFAM" id="SSF54637">
    <property type="entry name" value="Thioesterase/thiol ester dehydrase-isomerase"/>
    <property type="match status" value="2"/>
</dbReference>
<dbReference type="RefSeq" id="WP_009575198.1">
    <property type="nucleotide sequence ID" value="NZ_AEIG01000021.1"/>
</dbReference>
<evidence type="ECO:0000313" key="1">
    <source>
        <dbReference type="EMBL" id="EGG30198.1"/>
    </source>
</evidence>
<reference evidence="1 2" key="1">
    <citation type="journal article" date="2011" name="J. Bacteriol.">
        <title>Genome sequence of strain IMCC3088, a proteorhodopsin-containing marine bacterium belonging to the OM60/NOR5 clade.</title>
        <authorList>
            <person name="Jang Y."/>
            <person name="Oh H.M."/>
            <person name="Kang I."/>
            <person name="Lee K."/>
            <person name="Yang S.J."/>
            <person name="Cho J.C."/>
        </authorList>
    </citation>
    <scope>NUCLEOTIDE SEQUENCE [LARGE SCALE GENOMIC DNA]</scope>
    <source>
        <strain evidence="1 2">IMCC3088</strain>
    </source>
</reference>
<sequence>MSGTPFKQLLAAMSQNGDSFSVTLPDDWLQGRTAYGGLSAALCFEAAVRSNEKLPPLRSAQFAFIGPAVGELVITPTLLRRGKSAAFVGVDLVGEAGMAARALLCFGAERPSEQTYLDIPVPAVPDVNDSRDFFNRNGVPGFTQHFRGRLADGATPCTPDHEPDMTVWLRHDDDELPEGLTPVIALADALPPASMIKFSKGAPVSTMTWSIDVLSDQPASESGWWLLRAVSEQAEHGYSSQAMTLWDDKGRAVMAARQTVAIFI</sequence>
<comment type="caution">
    <text evidence="1">The sequence shown here is derived from an EMBL/GenBank/DDBJ whole genome shotgun (WGS) entry which is preliminary data.</text>
</comment>
<dbReference type="InterPro" id="IPR049449">
    <property type="entry name" value="TesB_ACOT8-like_N"/>
</dbReference>
<dbReference type="EMBL" id="AEIG01000021">
    <property type="protein sequence ID" value="EGG30198.1"/>
    <property type="molecule type" value="Genomic_DNA"/>
</dbReference>
<dbReference type="Pfam" id="PF13622">
    <property type="entry name" value="4HBT_3"/>
    <property type="match status" value="1"/>
</dbReference>
<dbReference type="Gene3D" id="2.40.160.210">
    <property type="entry name" value="Acyl-CoA thioesterase, double hotdog domain"/>
    <property type="match status" value="1"/>
</dbReference>
<dbReference type="Proteomes" id="UP000005615">
    <property type="component" value="Unassembled WGS sequence"/>
</dbReference>
<dbReference type="OrthoDB" id="7059210at2"/>
<dbReference type="STRING" id="2518989.IMCC3088_901"/>
<dbReference type="eggNOG" id="COG2050">
    <property type="taxonomic scope" value="Bacteria"/>
</dbReference>
<organism evidence="1 2">
    <name type="scientific">Aequoribacter fuscus</name>
    <dbReference type="NCBI Taxonomy" id="2518989"/>
    <lineage>
        <taxon>Bacteria</taxon>
        <taxon>Pseudomonadati</taxon>
        <taxon>Pseudomonadota</taxon>
        <taxon>Gammaproteobacteria</taxon>
        <taxon>Cellvibrionales</taxon>
        <taxon>Halieaceae</taxon>
        <taxon>Aequoribacter</taxon>
    </lineage>
</organism>
<dbReference type="InterPro" id="IPR042171">
    <property type="entry name" value="Acyl-CoA_hotdog"/>
</dbReference>
<dbReference type="InterPro" id="IPR049450">
    <property type="entry name" value="ACOT8-like_C"/>
</dbReference>
<dbReference type="Pfam" id="PF20789">
    <property type="entry name" value="4HBT_3C"/>
    <property type="match status" value="1"/>
</dbReference>